<feature type="domain" description="EamA" evidence="3">
    <location>
        <begin position="156"/>
        <end position="286"/>
    </location>
</feature>
<evidence type="ECO:0000259" key="3">
    <source>
        <dbReference type="Pfam" id="PF00892"/>
    </source>
</evidence>
<dbReference type="PANTHER" id="PTHR22911">
    <property type="entry name" value="ACYL-MALONYL CONDENSING ENZYME-RELATED"/>
    <property type="match status" value="1"/>
</dbReference>
<feature type="transmembrane region" description="Helical" evidence="2">
    <location>
        <begin position="216"/>
        <end position="234"/>
    </location>
</feature>
<name>A0A949TW55_9CLOT</name>
<reference evidence="4" key="1">
    <citation type="submission" date="2020-12" db="EMBL/GenBank/DDBJ databases">
        <title>Clostridium thailandense sp. nov., a novel acetogenic bacterium isolated from peat land soil in Thailand.</title>
        <authorList>
            <person name="Chaikitkaew S."/>
            <person name="Birkeland N.K."/>
        </authorList>
    </citation>
    <scope>NUCLEOTIDE SEQUENCE</scope>
    <source>
        <strain evidence="4">PL3</strain>
    </source>
</reference>
<feature type="transmembrane region" description="Helical" evidence="2">
    <location>
        <begin position="271"/>
        <end position="289"/>
    </location>
</feature>
<organism evidence="4 5">
    <name type="scientific">Clostridium thailandense</name>
    <dbReference type="NCBI Taxonomy" id="2794346"/>
    <lineage>
        <taxon>Bacteria</taxon>
        <taxon>Bacillati</taxon>
        <taxon>Bacillota</taxon>
        <taxon>Clostridia</taxon>
        <taxon>Eubacteriales</taxon>
        <taxon>Clostridiaceae</taxon>
        <taxon>Clostridium</taxon>
    </lineage>
</organism>
<feature type="transmembrane region" description="Helical" evidence="2">
    <location>
        <begin position="7"/>
        <end position="25"/>
    </location>
</feature>
<sequence>MNSLFKIIISMIIWGSVGLFVKNIDLPSMEIVFLRAIIASIILISYGLIFKTNRKNSLNEYQIKTRRKNICFLIASGTAIGLNWIFLFQSYKYTTISNSTLSYYFAPVFVILLSPFILKEKLTKSKLIAIMGAMLGLFLILSNQSSSTSISYNHTKGITFGLIAAIFYASVILLNKYIKDLSGYEMTVIQISTAALLLLPIIIYRNSIHISSIKSLVFILIVGIVHTGIPYLAYFSAIKDLKAQTIAVVSYIDPISAVIFSTIFLKEKLTLFQLLGGFLILLSTFLGNYEKNTNSHVNK</sequence>
<feature type="transmembrane region" description="Helical" evidence="2">
    <location>
        <begin position="101"/>
        <end position="118"/>
    </location>
</feature>
<feature type="transmembrane region" description="Helical" evidence="2">
    <location>
        <begin position="127"/>
        <end position="145"/>
    </location>
</feature>
<dbReference type="InterPro" id="IPR000620">
    <property type="entry name" value="EamA_dom"/>
</dbReference>
<keyword evidence="2" id="KW-0812">Transmembrane</keyword>
<evidence type="ECO:0000313" key="4">
    <source>
        <dbReference type="EMBL" id="MBV7273563.1"/>
    </source>
</evidence>
<feature type="transmembrane region" description="Helical" evidence="2">
    <location>
        <begin position="186"/>
        <end position="204"/>
    </location>
</feature>
<proteinExistence type="inferred from homology"/>
<dbReference type="Proteomes" id="UP000694308">
    <property type="component" value="Unassembled WGS sequence"/>
</dbReference>
<comment type="similarity">
    <text evidence="1">Belongs to the EamA transporter family.</text>
</comment>
<feature type="domain" description="EamA" evidence="3">
    <location>
        <begin position="4"/>
        <end position="141"/>
    </location>
</feature>
<keyword evidence="2" id="KW-0472">Membrane</keyword>
<accession>A0A949TW55</accession>
<dbReference type="RefSeq" id="WP_218320631.1">
    <property type="nucleotide sequence ID" value="NZ_JAEEGC010000049.1"/>
</dbReference>
<keyword evidence="2" id="KW-1133">Transmembrane helix</keyword>
<evidence type="ECO:0000313" key="5">
    <source>
        <dbReference type="Proteomes" id="UP000694308"/>
    </source>
</evidence>
<dbReference type="Pfam" id="PF00892">
    <property type="entry name" value="EamA"/>
    <property type="match status" value="2"/>
</dbReference>
<evidence type="ECO:0000256" key="2">
    <source>
        <dbReference type="SAM" id="Phobius"/>
    </source>
</evidence>
<comment type="caution">
    <text evidence="4">The sequence shown here is derived from an EMBL/GenBank/DDBJ whole genome shotgun (WGS) entry which is preliminary data.</text>
</comment>
<feature type="transmembrane region" description="Helical" evidence="2">
    <location>
        <begin position="157"/>
        <end position="174"/>
    </location>
</feature>
<dbReference type="PANTHER" id="PTHR22911:SF102">
    <property type="entry name" value="MEMBRANE PROTEIN"/>
    <property type="match status" value="1"/>
</dbReference>
<dbReference type="GO" id="GO:0016020">
    <property type="term" value="C:membrane"/>
    <property type="evidence" value="ECO:0007669"/>
    <property type="project" value="InterPro"/>
</dbReference>
<feature type="transmembrane region" description="Helical" evidence="2">
    <location>
        <begin position="31"/>
        <end position="49"/>
    </location>
</feature>
<feature type="transmembrane region" description="Helical" evidence="2">
    <location>
        <begin position="70"/>
        <end position="89"/>
    </location>
</feature>
<feature type="transmembrane region" description="Helical" evidence="2">
    <location>
        <begin position="246"/>
        <end position="265"/>
    </location>
</feature>
<dbReference type="EMBL" id="JAEEGC010000049">
    <property type="protein sequence ID" value="MBV7273563.1"/>
    <property type="molecule type" value="Genomic_DNA"/>
</dbReference>
<evidence type="ECO:0000256" key="1">
    <source>
        <dbReference type="ARBA" id="ARBA00007362"/>
    </source>
</evidence>
<protein>
    <submittedName>
        <fullName evidence="4">EamA family transporter</fullName>
    </submittedName>
</protein>
<gene>
    <name evidence="4" type="ORF">I6U48_11645</name>
</gene>
<keyword evidence="5" id="KW-1185">Reference proteome</keyword>
<dbReference type="AlphaFoldDB" id="A0A949TW55"/>